<evidence type="ECO:0000313" key="1">
    <source>
        <dbReference type="EMBL" id="SDZ16620.1"/>
    </source>
</evidence>
<evidence type="ECO:0000313" key="2">
    <source>
        <dbReference type="Proteomes" id="UP000183417"/>
    </source>
</evidence>
<dbReference type="AlphaFoldDB" id="A0A1H3QTG5"/>
<proteinExistence type="predicted"/>
<accession>A0A1H3QTG5</accession>
<dbReference type="Proteomes" id="UP000183417">
    <property type="component" value="Unassembled WGS sequence"/>
</dbReference>
<gene>
    <name evidence="1" type="ORF">SAMN05421547_113131</name>
</gene>
<dbReference type="EMBL" id="FNPE01000013">
    <property type="protein sequence ID" value="SDZ16620.1"/>
    <property type="molecule type" value="Genomic_DNA"/>
</dbReference>
<organism evidence="1 2">
    <name type="scientific">Delftia lacustris</name>
    <dbReference type="NCBI Taxonomy" id="558537"/>
    <lineage>
        <taxon>Bacteria</taxon>
        <taxon>Pseudomonadati</taxon>
        <taxon>Pseudomonadota</taxon>
        <taxon>Betaproteobacteria</taxon>
        <taxon>Burkholderiales</taxon>
        <taxon>Comamonadaceae</taxon>
        <taxon>Delftia</taxon>
    </lineage>
</organism>
<protein>
    <submittedName>
        <fullName evidence="1">Uncharacterized protein</fullName>
    </submittedName>
</protein>
<sequence length="65" mass="7484">MTCMRRPVSGLMFSRNTVWLERWKGVGAAGEFAWMGRDVFMASIVFFRPFFLQESSANNESASFH</sequence>
<name>A0A1H3QTG5_9BURK</name>
<reference evidence="1 2" key="1">
    <citation type="submission" date="2016-10" db="EMBL/GenBank/DDBJ databases">
        <authorList>
            <person name="de Groot N.N."/>
        </authorList>
    </citation>
    <scope>NUCLEOTIDE SEQUENCE [LARGE SCALE GENOMIC DNA]</scope>
    <source>
        <strain evidence="1 2">LMG 24775</strain>
    </source>
</reference>